<dbReference type="PANTHER" id="PTHR23422">
    <property type="entry name" value="DIPEPTIDYL PEPTIDASE III-RELATED"/>
    <property type="match status" value="1"/>
</dbReference>
<name>E9DXD1_METAQ</name>
<dbReference type="Gene3D" id="3.30.540.30">
    <property type="match status" value="1"/>
</dbReference>
<evidence type="ECO:0000256" key="1">
    <source>
        <dbReference type="ARBA" id="ARBA00022723"/>
    </source>
</evidence>
<sequence>MDLHHACGGQWDTLVTQCHLTTEELDSFLEYAGMFLCNLGNSYVSFKDRRSYQALTFTRAKETKSSSLVQQSKHCERLQIFPQMTMDGLENTIGPLLAVPPFSLGYPSRDVQSAHYPGTEALSQEEIAQVSASVGRHFLWPENTRLRKLFKNGKPVYRLLQASAENDASSSNPHQLDNDLFLMKGDHSQELSKVCSALKRAKAYASNSKKIQFLEHYIESFRTGSLEAFQASQKVWVTMSQQQWNT</sequence>
<protein>
    <submittedName>
        <fullName evidence="3">Dipeptidyl peptidase III</fullName>
    </submittedName>
</protein>
<dbReference type="InterPro" id="IPR039461">
    <property type="entry name" value="Peptidase_M49"/>
</dbReference>
<evidence type="ECO:0000256" key="2">
    <source>
        <dbReference type="ARBA" id="ARBA00022801"/>
    </source>
</evidence>
<dbReference type="GO" id="GO:0005737">
    <property type="term" value="C:cytoplasm"/>
    <property type="evidence" value="ECO:0007669"/>
    <property type="project" value="TreeGrafter"/>
</dbReference>
<keyword evidence="1" id="KW-0479">Metal-binding</keyword>
<dbReference type="eggNOG" id="KOG3675">
    <property type="taxonomic scope" value="Eukaryota"/>
</dbReference>
<dbReference type="GO" id="GO:0008239">
    <property type="term" value="F:dipeptidyl-peptidase activity"/>
    <property type="evidence" value="ECO:0007669"/>
    <property type="project" value="TreeGrafter"/>
</dbReference>
<dbReference type="PANTHER" id="PTHR23422:SF11">
    <property type="entry name" value="DIPEPTIDYL PEPTIDASE 3"/>
    <property type="match status" value="1"/>
</dbReference>
<keyword evidence="2" id="KW-0378">Hydrolase</keyword>
<dbReference type="OrthoDB" id="4694525at2759"/>
<dbReference type="Proteomes" id="UP000002499">
    <property type="component" value="Unassembled WGS sequence"/>
</dbReference>
<dbReference type="AlphaFoldDB" id="E9DXD1"/>
<evidence type="ECO:0000313" key="4">
    <source>
        <dbReference type="Proteomes" id="UP000002499"/>
    </source>
</evidence>
<reference evidence="3 4" key="1">
    <citation type="journal article" date="2011" name="PLoS Genet.">
        <title>Genome sequencing and comparative transcriptomics of the model entomopathogenic fungi Metarhizium anisopliae and M. acridum.</title>
        <authorList>
            <person name="Gao Q."/>
            <person name="Jin K."/>
            <person name="Ying S.H."/>
            <person name="Zhang Y."/>
            <person name="Xiao G."/>
            <person name="Shang Y."/>
            <person name="Duan Z."/>
            <person name="Hu X."/>
            <person name="Xie X.Q."/>
            <person name="Zhou G."/>
            <person name="Peng G."/>
            <person name="Luo Z."/>
            <person name="Huang W."/>
            <person name="Wang B."/>
            <person name="Fang W."/>
            <person name="Wang S."/>
            <person name="Zhong Y."/>
            <person name="Ma L.J."/>
            <person name="St Leger R.J."/>
            <person name="Zhao G.P."/>
            <person name="Pei Y."/>
            <person name="Feng M.G."/>
            <person name="Xia Y."/>
            <person name="Wang C."/>
        </authorList>
    </citation>
    <scope>NUCLEOTIDE SEQUENCE [LARGE SCALE GENOMIC DNA]</scope>
    <source>
        <strain evidence="3 4">CQMa 102</strain>
    </source>
</reference>
<proteinExistence type="predicted"/>
<gene>
    <name evidence="3" type="ORF">MAC_02279</name>
</gene>
<dbReference type="InParanoid" id="E9DXD1"/>
<dbReference type="GO" id="GO:0046872">
    <property type="term" value="F:metal ion binding"/>
    <property type="evidence" value="ECO:0007669"/>
    <property type="project" value="UniProtKB-KW"/>
</dbReference>
<dbReference type="EMBL" id="GL698480">
    <property type="protein sequence ID" value="EFY91689.1"/>
    <property type="molecule type" value="Genomic_DNA"/>
</dbReference>
<keyword evidence="4" id="KW-1185">Reference proteome</keyword>
<dbReference type="HOGENOM" id="CLU_1129277_0_0_1"/>
<organism evidence="4">
    <name type="scientific">Metarhizium acridum (strain CQMa 102)</name>
    <dbReference type="NCBI Taxonomy" id="655827"/>
    <lineage>
        <taxon>Eukaryota</taxon>
        <taxon>Fungi</taxon>
        <taxon>Dikarya</taxon>
        <taxon>Ascomycota</taxon>
        <taxon>Pezizomycotina</taxon>
        <taxon>Sordariomycetes</taxon>
        <taxon>Hypocreomycetidae</taxon>
        <taxon>Hypocreales</taxon>
        <taxon>Clavicipitaceae</taxon>
        <taxon>Metarhizium</taxon>
    </lineage>
</organism>
<dbReference type="Pfam" id="PF03571">
    <property type="entry name" value="Peptidase_M49"/>
    <property type="match status" value="1"/>
</dbReference>
<evidence type="ECO:0000313" key="3">
    <source>
        <dbReference type="EMBL" id="EFY91689.1"/>
    </source>
</evidence>
<accession>E9DXD1</accession>